<organism evidence="1 2">
    <name type="scientific">Arthrobacter halodurans</name>
    <dbReference type="NCBI Taxonomy" id="516699"/>
    <lineage>
        <taxon>Bacteria</taxon>
        <taxon>Bacillati</taxon>
        <taxon>Actinomycetota</taxon>
        <taxon>Actinomycetes</taxon>
        <taxon>Micrococcales</taxon>
        <taxon>Micrococcaceae</taxon>
        <taxon>Arthrobacter</taxon>
    </lineage>
</organism>
<accession>A0ABV4UPT7</accession>
<keyword evidence="2" id="KW-1185">Reference proteome</keyword>
<gene>
    <name evidence="1" type="ORF">ACETWP_13850</name>
</gene>
<dbReference type="EMBL" id="JBHDLJ010000013">
    <property type="protein sequence ID" value="MFB0835670.1"/>
    <property type="molecule type" value="Genomic_DNA"/>
</dbReference>
<dbReference type="RefSeq" id="WP_373972847.1">
    <property type="nucleotide sequence ID" value="NZ_JBHDLJ010000013.1"/>
</dbReference>
<protein>
    <submittedName>
        <fullName evidence="1">Uncharacterized protein</fullName>
    </submittedName>
</protein>
<sequence length="42" mass="4135">MTVGQTVKANLRHFTAGGTGTAKIMIGGGDACPFSIVVAAAN</sequence>
<evidence type="ECO:0000313" key="2">
    <source>
        <dbReference type="Proteomes" id="UP001575652"/>
    </source>
</evidence>
<dbReference type="Proteomes" id="UP001575652">
    <property type="component" value="Unassembled WGS sequence"/>
</dbReference>
<comment type="caution">
    <text evidence="1">The sequence shown here is derived from an EMBL/GenBank/DDBJ whole genome shotgun (WGS) entry which is preliminary data.</text>
</comment>
<reference evidence="1 2" key="1">
    <citation type="submission" date="2024-09" db="EMBL/GenBank/DDBJ databases">
        <authorList>
            <person name="Salinas-Garcia M.A."/>
            <person name="Prieme A."/>
        </authorList>
    </citation>
    <scope>NUCLEOTIDE SEQUENCE [LARGE SCALE GENOMIC DNA]</scope>
    <source>
        <strain evidence="1 2">DSM 21081</strain>
    </source>
</reference>
<proteinExistence type="predicted"/>
<evidence type="ECO:0000313" key="1">
    <source>
        <dbReference type="EMBL" id="MFB0835670.1"/>
    </source>
</evidence>
<name>A0ABV4UPT7_9MICC</name>